<evidence type="ECO:0000256" key="3">
    <source>
        <dbReference type="ARBA" id="ARBA00022723"/>
    </source>
</evidence>
<dbReference type="GO" id="GO:0090729">
    <property type="term" value="F:toxin activity"/>
    <property type="evidence" value="ECO:0007669"/>
    <property type="project" value="UniProtKB-KW"/>
</dbReference>
<proteinExistence type="inferred from homology"/>
<evidence type="ECO:0000256" key="4">
    <source>
        <dbReference type="ARBA" id="ARBA00022801"/>
    </source>
</evidence>
<dbReference type="InterPro" id="IPR002716">
    <property type="entry name" value="PIN_dom"/>
</dbReference>
<keyword evidence="4 5" id="KW-0378">Hydrolase</keyword>
<evidence type="ECO:0000256" key="1">
    <source>
        <dbReference type="ARBA" id="ARBA00022649"/>
    </source>
</evidence>
<dbReference type="AlphaFoldDB" id="A0A975CFG8"/>
<dbReference type="GO" id="GO:0016787">
    <property type="term" value="F:hydrolase activity"/>
    <property type="evidence" value="ECO:0007669"/>
    <property type="project" value="UniProtKB-KW"/>
</dbReference>
<keyword evidence="1 5" id="KW-1277">Toxin-antitoxin system</keyword>
<dbReference type="GO" id="GO:0000287">
    <property type="term" value="F:magnesium ion binding"/>
    <property type="evidence" value="ECO:0007669"/>
    <property type="project" value="UniProtKB-UniRule"/>
</dbReference>
<protein>
    <recommendedName>
        <fullName evidence="5">Ribonuclease VapC</fullName>
        <shortName evidence="5">RNase VapC</shortName>
        <ecNumber evidence="5">3.1.-.-</ecNumber>
    </recommendedName>
    <alternativeName>
        <fullName evidence="5">Toxin VapC</fullName>
    </alternativeName>
</protein>
<sequence>MKSVPAAGDMRVLFDTSALYKRYDAEAGHQRVMAIGNEAAEVAVAAHCKTEIASALNRQRHDGELSADEYARIMAVVQREFADFITAPLDGRVEMLAIAAMEVARLRAMDALHIASAQVMNVDLFVTADQRQAKAAQAAGLKTELLELRAP</sequence>
<dbReference type="InterPro" id="IPR022907">
    <property type="entry name" value="VapC_family"/>
</dbReference>
<dbReference type="PANTHER" id="PTHR35901:SF1">
    <property type="entry name" value="EXONUCLEASE VAPC9"/>
    <property type="match status" value="1"/>
</dbReference>
<organism evidence="7 8">
    <name type="scientific">Ottowia testudinis</name>
    <dbReference type="NCBI Taxonomy" id="2816950"/>
    <lineage>
        <taxon>Bacteria</taxon>
        <taxon>Pseudomonadati</taxon>
        <taxon>Pseudomonadota</taxon>
        <taxon>Betaproteobacteria</taxon>
        <taxon>Burkholderiales</taxon>
        <taxon>Comamonadaceae</taxon>
        <taxon>Ottowia</taxon>
    </lineage>
</organism>
<dbReference type="Gene3D" id="3.40.50.1010">
    <property type="entry name" value="5'-nuclease"/>
    <property type="match status" value="1"/>
</dbReference>
<dbReference type="HAMAP" id="MF_00265">
    <property type="entry name" value="VapC_Nob1"/>
    <property type="match status" value="1"/>
</dbReference>
<keyword evidence="8" id="KW-1185">Reference proteome</keyword>
<comment type="similarity">
    <text evidence="5">Belongs to the PINc/VapC protein family.</text>
</comment>
<reference evidence="7" key="1">
    <citation type="submission" date="2021-03" db="EMBL/GenBank/DDBJ databases">
        <title>Ottowia sp. 27C isolated from the cloaca of a Giant Asian pond turtle (Heosemys grandis).</title>
        <authorList>
            <person name="Spergser J."/>
            <person name="Busse H.-J."/>
        </authorList>
    </citation>
    <scope>NUCLEOTIDE SEQUENCE</scope>
    <source>
        <strain evidence="7">27C</strain>
    </source>
</reference>
<name>A0A975CFG8_9BURK</name>
<evidence type="ECO:0000313" key="7">
    <source>
        <dbReference type="EMBL" id="QTD45440.1"/>
    </source>
</evidence>
<keyword evidence="5" id="KW-0460">Magnesium</keyword>
<dbReference type="InterPro" id="IPR029060">
    <property type="entry name" value="PIN-like_dom_sf"/>
</dbReference>
<comment type="function">
    <text evidence="5">Toxic component of a toxin-antitoxin (TA) system. An RNase.</text>
</comment>
<dbReference type="CDD" id="cd09874">
    <property type="entry name" value="PIN_MT3492-like"/>
    <property type="match status" value="1"/>
</dbReference>
<dbReference type="Pfam" id="PF01850">
    <property type="entry name" value="PIN"/>
    <property type="match status" value="1"/>
</dbReference>
<dbReference type="GO" id="GO:0004540">
    <property type="term" value="F:RNA nuclease activity"/>
    <property type="evidence" value="ECO:0007669"/>
    <property type="project" value="InterPro"/>
</dbReference>
<keyword evidence="2 5" id="KW-0540">Nuclease</keyword>
<dbReference type="EC" id="3.1.-.-" evidence="5"/>
<evidence type="ECO:0000256" key="2">
    <source>
        <dbReference type="ARBA" id="ARBA00022722"/>
    </source>
</evidence>
<dbReference type="SUPFAM" id="SSF88723">
    <property type="entry name" value="PIN domain-like"/>
    <property type="match status" value="1"/>
</dbReference>
<evidence type="ECO:0000259" key="6">
    <source>
        <dbReference type="Pfam" id="PF01850"/>
    </source>
</evidence>
<accession>A0A975CFG8</accession>
<feature type="domain" description="PIN" evidence="6">
    <location>
        <begin position="12"/>
        <end position="136"/>
    </location>
</feature>
<evidence type="ECO:0000256" key="5">
    <source>
        <dbReference type="HAMAP-Rule" id="MF_00265"/>
    </source>
</evidence>
<feature type="binding site" evidence="5">
    <location>
        <position position="15"/>
    </location>
    <ligand>
        <name>Mg(2+)</name>
        <dbReference type="ChEBI" id="CHEBI:18420"/>
    </ligand>
</feature>
<dbReference type="EMBL" id="CP071796">
    <property type="protein sequence ID" value="QTD45440.1"/>
    <property type="molecule type" value="Genomic_DNA"/>
</dbReference>
<evidence type="ECO:0000313" key="8">
    <source>
        <dbReference type="Proteomes" id="UP000663903"/>
    </source>
</evidence>
<gene>
    <name evidence="5" type="primary">vapC</name>
    <name evidence="7" type="ORF">J1M35_00470</name>
</gene>
<keyword evidence="3 5" id="KW-0479">Metal-binding</keyword>
<feature type="binding site" evidence="5">
    <location>
        <position position="110"/>
    </location>
    <ligand>
        <name>Mg(2+)</name>
        <dbReference type="ChEBI" id="CHEBI:18420"/>
    </ligand>
</feature>
<keyword evidence="5" id="KW-0800">Toxin</keyword>
<dbReference type="PANTHER" id="PTHR35901">
    <property type="entry name" value="RIBONUCLEASE VAPC3"/>
    <property type="match status" value="1"/>
</dbReference>
<dbReference type="InterPro" id="IPR051619">
    <property type="entry name" value="TypeII_TA_RNase_PINc/VapC"/>
</dbReference>
<comment type="cofactor">
    <cofactor evidence="5">
        <name>Mg(2+)</name>
        <dbReference type="ChEBI" id="CHEBI:18420"/>
    </cofactor>
</comment>
<dbReference type="Proteomes" id="UP000663903">
    <property type="component" value="Chromosome"/>
</dbReference>
<dbReference type="KEGG" id="otd:J1M35_00470"/>